<accession>A0A1V9XZ51</accession>
<keyword evidence="5" id="KW-1185">Reference proteome</keyword>
<dbReference type="PANTHER" id="PTHR23148">
    <property type="entry name" value="SERINE/ARGININE REGULATED NUCLEAR MATRIX PROTEIN"/>
    <property type="match status" value="1"/>
</dbReference>
<feature type="compositionally biased region" description="Basic residues" evidence="2">
    <location>
        <begin position="177"/>
        <end position="186"/>
    </location>
</feature>
<dbReference type="Proteomes" id="UP000192247">
    <property type="component" value="Unassembled WGS sequence"/>
</dbReference>
<evidence type="ECO:0000313" key="5">
    <source>
        <dbReference type="Proteomes" id="UP000192247"/>
    </source>
</evidence>
<dbReference type="PANTHER" id="PTHR23148:SF0">
    <property type="entry name" value="SERINE_ARGININE REPETITIVE MATRIX PROTEIN 1"/>
    <property type="match status" value="1"/>
</dbReference>
<dbReference type="GO" id="GO:0048024">
    <property type="term" value="P:regulation of mRNA splicing, via spliceosome"/>
    <property type="evidence" value="ECO:0007669"/>
    <property type="project" value="TreeGrafter"/>
</dbReference>
<evidence type="ECO:0000313" key="4">
    <source>
        <dbReference type="EMBL" id="OQR78722.1"/>
    </source>
</evidence>
<feature type="compositionally biased region" description="Basic and acidic residues" evidence="2">
    <location>
        <begin position="141"/>
        <end position="150"/>
    </location>
</feature>
<dbReference type="OrthoDB" id="163257at2759"/>
<dbReference type="GO" id="GO:0003723">
    <property type="term" value="F:RNA binding"/>
    <property type="evidence" value="ECO:0007669"/>
    <property type="project" value="TreeGrafter"/>
</dbReference>
<feature type="compositionally biased region" description="Basic and acidic residues" evidence="2">
    <location>
        <begin position="239"/>
        <end position="259"/>
    </location>
</feature>
<feature type="region of interest" description="Disordered" evidence="2">
    <location>
        <begin position="141"/>
        <end position="314"/>
    </location>
</feature>
<dbReference type="AlphaFoldDB" id="A0A1V9XZ51"/>
<feature type="domain" description="PWI" evidence="3">
    <location>
        <begin position="28"/>
        <end position="128"/>
    </location>
</feature>
<dbReference type="InterPro" id="IPR002483">
    <property type="entry name" value="PWI_dom"/>
</dbReference>
<proteinExistence type="predicted"/>
<dbReference type="STRING" id="418985.A0A1V9XZ51"/>
<dbReference type="Gene3D" id="1.20.1390.10">
    <property type="entry name" value="PWI domain"/>
    <property type="match status" value="1"/>
</dbReference>
<keyword evidence="1" id="KW-0507">mRNA processing</keyword>
<dbReference type="GO" id="GO:0006397">
    <property type="term" value="P:mRNA processing"/>
    <property type="evidence" value="ECO:0007669"/>
    <property type="project" value="UniProtKB-KW"/>
</dbReference>
<feature type="compositionally biased region" description="Basic and acidic residues" evidence="2">
    <location>
        <begin position="194"/>
        <end position="203"/>
    </location>
</feature>
<evidence type="ECO:0000259" key="3">
    <source>
        <dbReference type="PROSITE" id="PS51025"/>
    </source>
</evidence>
<dbReference type="GO" id="GO:0005681">
    <property type="term" value="C:spliceosomal complex"/>
    <property type="evidence" value="ECO:0007669"/>
    <property type="project" value="TreeGrafter"/>
</dbReference>
<evidence type="ECO:0000256" key="1">
    <source>
        <dbReference type="ARBA" id="ARBA00022664"/>
    </source>
</evidence>
<organism evidence="4 5">
    <name type="scientific">Tropilaelaps mercedesae</name>
    <dbReference type="NCBI Taxonomy" id="418985"/>
    <lineage>
        <taxon>Eukaryota</taxon>
        <taxon>Metazoa</taxon>
        <taxon>Ecdysozoa</taxon>
        <taxon>Arthropoda</taxon>
        <taxon>Chelicerata</taxon>
        <taxon>Arachnida</taxon>
        <taxon>Acari</taxon>
        <taxon>Parasitiformes</taxon>
        <taxon>Mesostigmata</taxon>
        <taxon>Gamasina</taxon>
        <taxon>Dermanyssoidea</taxon>
        <taxon>Laelapidae</taxon>
        <taxon>Tropilaelaps</taxon>
    </lineage>
</organism>
<dbReference type="InParanoid" id="A0A1V9XZ51"/>
<protein>
    <recommendedName>
        <fullName evidence="3">PWI domain-containing protein</fullName>
    </recommendedName>
</protein>
<evidence type="ECO:0000256" key="2">
    <source>
        <dbReference type="SAM" id="MobiDB-lite"/>
    </source>
</evidence>
<dbReference type="InterPro" id="IPR036483">
    <property type="entry name" value="PWI_dom_sf"/>
</dbReference>
<dbReference type="InterPro" id="IPR052225">
    <property type="entry name" value="Ser/Arg_repetitive_matrix"/>
</dbReference>
<gene>
    <name evidence="4" type="ORF">BIW11_00257</name>
</gene>
<dbReference type="EMBL" id="MNPL01001886">
    <property type="protein sequence ID" value="OQR78722.1"/>
    <property type="molecule type" value="Genomic_DNA"/>
</dbReference>
<name>A0A1V9XZ51_9ACAR</name>
<dbReference type="SUPFAM" id="SSF101233">
    <property type="entry name" value="PWI domain"/>
    <property type="match status" value="1"/>
</dbReference>
<dbReference type="SMART" id="SM00311">
    <property type="entry name" value="PWI"/>
    <property type="match status" value="1"/>
</dbReference>
<dbReference type="Pfam" id="PF01480">
    <property type="entry name" value="PWI"/>
    <property type="match status" value="1"/>
</dbReference>
<feature type="compositionally biased region" description="Low complexity" evidence="2">
    <location>
        <begin position="157"/>
        <end position="174"/>
    </location>
</feature>
<dbReference type="PROSITE" id="PS51025">
    <property type="entry name" value="PWI"/>
    <property type="match status" value="1"/>
</dbReference>
<sequence length="314" mass="35819">MTDAGFFRGTSAEQDNRFADKQKKLLKSLKFHEALSTKVDMNRVQLDSLKPWISEKITQLLGIEDEVVIEFVFNQLEANRYPDPKIMQINMTGFLHGKNAREFMGELWSRLAAAQASKGGIHPDLLDKKKEEIRIKLAAEERERERELDTGKLSSQATRSRSPRNSTTTTAASPNRDHHHGRHHGHSQQQQARDSSREPQSKDGHRRSRSGSPGSGGGERVSPHQRPADSVQNKRSYRGQRDDSGSPRRTSDRQQDRRRSSSRRGRDRRGSTSPRVRDSNNGHGQRRRRAVQQRQPAKEISGYSKRFSYSPSFS</sequence>
<comment type="caution">
    <text evidence="4">The sequence shown here is derived from an EMBL/GenBank/DDBJ whole genome shotgun (WGS) entry which is preliminary data.</text>
</comment>
<reference evidence="4 5" key="1">
    <citation type="journal article" date="2017" name="Gigascience">
        <title>Draft genome of the honey bee ectoparasitic mite, Tropilaelaps mercedesae, is shaped by the parasitic life history.</title>
        <authorList>
            <person name="Dong X."/>
            <person name="Armstrong S.D."/>
            <person name="Xia D."/>
            <person name="Makepeace B.L."/>
            <person name="Darby A.C."/>
            <person name="Kadowaki T."/>
        </authorList>
    </citation>
    <scope>NUCLEOTIDE SEQUENCE [LARGE SCALE GENOMIC DNA]</scope>
    <source>
        <strain evidence="4">Wuxi-XJTLU</strain>
    </source>
</reference>